<evidence type="ECO:0000313" key="9">
    <source>
        <dbReference type="EMBL" id="MFC3702454.1"/>
    </source>
</evidence>
<keyword evidence="7" id="KW-0472">Membrane</keyword>
<dbReference type="PROSITE" id="PS00211">
    <property type="entry name" value="ABC_TRANSPORTER_1"/>
    <property type="match status" value="1"/>
</dbReference>
<protein>
    <submittedName>
        <fullName evidence="9">ATP-binding cassette domain-containing protein</fullName>
    </submittedName>
</protein>
<dbReference type="InterPro" id="IPR003593">
    <property type="entry name" value="AAA+_ATPase"/>
</dbReference>
<dbReference type="SMART" id="SM00382">
    <property type="entry name" value="AAA"/>
    <property type="match status" value="1"/>
</dbReference>
<reference evidence="10" key="1">
    <citation type="journal article" date="2019" name="Int. J. Syst. Evol. Microbiol.">
        <title>The Global Catalogue of Microorganisms (GCM) 10K type strain sequencing project: providing services to taxonomists for standard genome sequencing and annotation.</title>
        <authorList>
            <consortium name="The Broad Institute Genomics Platform"/>
            <consortium name="The Broad Institute Genome Sequencing Center for Infectious Disease"/>
            <person name="Wu L."/>
            <person name="Ma J."/>
        </authorList>
    </citation>
    <scope>NUCLEOTIDE SEQUENCE [LARGE SCALE GENOMIC DNA]</scope>
    <source>
        <strain evidence="10">CECT 8288</strain>
    </source>
</reference>
<keyword evidence="6" id="KW-1278">Translocase</keyword>
<feature type="domain" description="ABC transporter" evidence="8">
    <location>
        <begin position="2"/>
        <end position="214"/>
    </location>
</feature>
<keyword evidence="10" id="KW-1185">Reference proteome</keyword>
<evidence type="ECO:0000256" key="1">
    <source>
        <dbReference type="ARBA" id="ARBA00022448"/>
    </source>
</evidence>
<dbReference type="Gene3D" id="3.40.50.300">
    <property type="entry name" value="P-loop containing nucleotide triphosphate hydrolases"/>
    <property type="match status" value="1"/>
</dbReference>
<dbReference type="PANTHER" id="PTHR42781:SF1">
    <property type="entry name" value="THIAMINE IMPORT ATP-BINDING PROTEIN THIQ"/>
    <property type="match status" value="1"/>
</dbReference>
<keyword evidence="1" id="KW-0813">Transport</keyword>
<dbReference type="InterPro" id="IPR003439">
    <property type="entry name" value="ABC_transporter-like_ATP-bd"/>
</dbReference>
<gene>
    <name evidence="9" type="ORF">ACFOND_12460</name>
</gene>
<dbReference type="GO" id="GO:0005524">
    <property type="term" value="F:ATP binding"/>
    <property type="evidence" value="ECO:0007669"/>
    <property type="project" value="UniProtKB-KW"/>
</dbReference>
<organism evidence="9 10">
    <name type="scientific">Reinekea marina</name>
    <dbReference type="NCBI Taxonomy" id="1310421"/>
    <lineage>
        <taxon>Bacteria</taxon>
        <taxon>Pseudomonadati</taxon>
        <taxon>Pseudomonadota</taxon>
        <taxon>Gammaproteobacteria</taxon>
        <taxon>Oceanospirillales</taxon>
        <taxon>Saccharospirillaceae</taxon>
        <taxon>Reinekea</taxon>
    </lineage>
</organism>
<dbReference type="Proteomes" id="UP001595710">
    <property type="component" value="Unassembled WGS sequence"/>
</dbReference>
<sequence>MLDVENLQVTLANLGFRWNFKLPEGSFLAVTGSSGIGKSTLLKSLIGMQRRQTGTVRWKGKECNIEATGLQPFGMLFQKDNVFDHLSVERNLSFGLSANGKLKSEQYQLLESAARRFGILDQLSKRASSLSGGQQQRVALARVFLQNKPVLLLDEPFASLDPELRQDGLKWVLELQREQGATIIMVTHHLSEVEHVAQFQLEGLSASHWAFSSL</sequence>
<dbReference type="RefSeq" id="WP_290281207.1">
    <property type="nucleotide sequence ID" value="NZ_JAUFQI010000001.1"/>
</dbReference>
<keyword evidence="5 9" id="KW-0067">ATP-binding</keyword>
<evidence type="ECO:0000313" key="10">
    <source>
        <dbReference type="Proteomes" id="UP001595710"/>
    </source>
</evidence>
<keyword evidence="3" id="KW-0997">Cell inner membrane</keyword>
<keyword evidence="2" id="KW-1003">Cell membrane</keyword>
<evidence type="ECO:0000256" key="2">
    <source>
        <dbReference type="ARBA" id="ARBA00022475"/>
    </source>
</evidence>
<dbReference type="SUPFAM" id="SSF52540">
    <property type="entry name" value="P-loop containing nucleoside triphosphate hydrolases"/>
    <property type="match status" value="1"/>
</dbReference>
<evidence type="ECO:0000256" key="5">
    <source>
        <dbReference type="ARBA" id="ARBA00022840"/>
    </source>
</evidence>
<name>A0ABV7WVU7_9GAMM</name>
<keyword evidence="4" id="KW-0547">Nucleotide-binding</keyword>
<dbReference type="InterPro" id="IPR017871">
    <property type="entry name" value="ABC_transporter-like_CS"/>
</dbReference>
<comment type="caution">
    <text evidence="9">The sequence shown here is derived from an EMBL/GenBank/DDBJ whole genome shotgun (WGS) entry which is preliminary data.</text>
</comment>
<dbReference type="PROSITE" id="PS50893">
    <property type="entry name" value="ABC_TRANSPORTER_2"/>
    <property type="match status" value="1"/>
</dbReference>
<proteinExistence type="predicted"/>
<dbReference type="Pfam" id="PF00005">
    <property type="entry name" value="ABC_tran"/>
    <property type="match status" value="1"/>
</dbReference>
<accession>A0ABV7WVU7</accession>
<dbReference type="InterPro" id="IPR050093">
    <property type="entry name" value="ABC_SmlMolc_Importer"/>
</dbReference>
<evidence type="ECO:0000259" key="8">
    <source>
        <dbReference type="PROSITE" id="PS50893"/>
    </source>
</evidence>
<dbReference type="InterPro" id="IPR027417">
    <property type="entry name" value="P-loop_NTPase"/>
</dbReference>
<evidence type="ECO:0000256" key="7">
    <source>
        <dbReference type="ARBA" id="ARBA00023136"/>
    </source>
</evidence>
<dbReference type="EMBL" id="JBHRYN010000012">
    <property type="protein sequence ID" value="MFC3702454.1"/>
    <property type="molecule type" value="Genomic_DNA"/>
</dbReference>
<dbReference type="PANTHER" id="PTHR42781">
    <property type="entry name" value="SPERMIDINE/PUTRESCINE IMPORT ATP-BINDING PROTEIN POTA"/>
    <property type="match status" value="1"/>
</dbReference>
<evidence type="ECO:0000256" key="3">
    <source>
        <dbReference type="ARBA" id="ARBA00022519"/>
    </source>
</evidence>
<evidence type="ECO:0000256" key="4">
    <source>
        <dbReference type="ARBA" id="ARBA00022741"/>
    </source>
</evidence>
<evidence type="ECO:0000256" key="6">
    <source>
        <dbReference type="ARBA" id="ARBA00022967"/>
    </source>
</evidence>